<evidence type="ECO:0000259" key="5">
    <source>
        <dbReference type="PROSITE" id="PS50059"/>
    </source>
</evidence>
<dbReference type="NCBIfam" id="TIGR03516">
    <property type="entry name" value="ppisom_GldI"/>
    <property type="match status" value="1"/>
</dbReference>
<evidence type="ECO:0000313" key="6">
    <source>
        <dbReference type="EMBL" id="MFC7357512.1"/>
    </source>
</evidence>
<dbReference type="RefSeq" id="WP_380217358.1">
    <property type="nucleotide sequence ID" value="NZ_JBHTBN010000003.1"/>
</dbReference>
<proteinExistence type="inferred from homology"/>
<dbReference type="SUPFAM" id="SSF54534">
    <property type="entry name" value="FKBP-like"/>
    <property type="match status" value="1"/>
</dbReference>
<dbReference type="EMBL" id="JBHTBN010000003">
    <property type="protein sequence ID" value="MFC7357512.1"/>
    <property type="molecule type" value="Genomic_DNA"/>
</dbReference>
<dbReference type="InterPro" id="IPR046357">
    <property type="entry name" value="PPIase_dom_sf"/>
</dbReference>
<evidence type="ECO:0000256" key="3">
    <source>
        <dbReference type="PROSITE-ProRule" id="PRU00277"/>
    </source>
</evidence>
<feature type="domain" description="PPIase FKBP-type" evidence="5">
    <location>
        <begin position="90"/>
        <end position="179"/>
    </location>
</feature>
<name>A0ABW2MVG4_9FLAO</name>
<sequence length="184" mass="20793">MRSILFIIFVAFIFFVSCKSPEARRPVKQASGTFIEASAERNKKIFESEKSQIEALINADSTLNYKSSDSGFWYHYVTKDTLTSQKPVLGDKITFTYNVKKLDGTVILSEEENGLQQYKVDQSNQELISGIRDGIKLMKVGETITFLFPSYKAYGYYGIDNKLGTNVPIQSTVTLKSIEQPIEN</sequence>
<reference evidence="7" key="1">
    <citation type="journal article" date="2019" name="Int. J. Syst. Evol. Microbiol.">
        <title>The Global Catalogue of Microorganisms (GCM) 10K type strain sequencing project: providing services to taxonomists for standard genome sequencing and annotation.</title>
        <authorList>
            <consortium name="The Broad Institute Genomics Platform"/>
            <consortium name="The Broad Institute Genome Sequencing Center for Infectious Disease"/>
            <person name="Wu L."/>
            <person name="Ma J."/>
        </authorList>
    </citation>
    <scope>NUCLEOTIDE SEQUENCE [LARGE SCALE GENOMIC DNA]</scope>
    <source>
        <strain evidence="7">CGMCC 1.16306</strain>
    </source>
</reference>
<comment type="caution">
    <text evidence="6">The sequence shown here is derived from an EMBL/GenBank/DDBJ whole genome shotgun (WGS) entry which is preliminary data.</text>
</comment>
<keyword evidence="3 4" id="KW-0413">Isomerase</keyword>
<keyword evidence="7" id="KW-1185">Reference proteome</keyword>
<dbReference type="Pfam" id="PF00254">
    <property type="entry name" value="FKBP_C"/>
    <property type="match status" value="1"/>
</dbReference>
<keyword evidence="2 3" id="KW-0697">Rotamase</keyword>
<evidence type="ECO:0000256" key="2">
    <source>
        <dbReference type="ARBA" id="ARBA00023110"/>
    </source>
</evidence>
<gene>
    <name evidence="6" type="primary">gldI</name>
    <name evidence="6" type="ORF">ACFQO1_07420</name>
</gene>
<dbReference type="InterPro" id="IPR001179">
    <property type="entry name" value="PPIase_FKBP_dom"/>
</dbReference>
<dbReference type="PROSITE" id="PS50059">
    <property type="entry name" value="FKBP_PPIASE"/>
    <property type="match status" value="1"/>
</dbReference>
<comment type="similarity">
    <text evidence="4">Belongs to the FKBP-type PPIase family.</text>
</comment>
<evidence type="ECO:0000256" key="1">
    <source>
        <dbReference type="ARBA" id="ARBA00000971"/>
    </source>
</evidence>
<dbReference type="EC" id="5.2.1.8" evidence="4"/>
<organism evidence="6 7">
    <name type="scientific">Jejudonia soesokkakensis</name>
    <dbReference type="NCBI Taxonomy" id="1323432"/>
    <lineage>
        <taxon>Bacteria</taxon>
        <taxon>Pseudomonadati</taxon>
        <taxon>Bacteroidota</taxon>
        <taxon>Flavobacteriia</taxon>
        <taxon>Flavobacteriales</taxon>
        <taxon>Flavobacteriaceae</taxon>
        <taxon>Jejudonia</taxon>
    </lineage>
</organism>
<dbReference type="InterPro" id="IPR019869">
    <property type="entry name" value="Motility-assoc_PPIase_GldI"/>
</dbReference>
<evidence type="ECO:0000256" key="4">
    <source>
        <dbReference type="RuleBase" id="RU003915"/>
    </source>
</evidence>
<dbReference type="Proteomes" id="UP001596415">
    <property type="component" value="Unassembled WGS sequence"/>
</dbReference>
<accession>A0ABW2MVG4</accession>
<evidence type="ECO:0000313" key="7">
    <source>
        <dbReference type="Proteomes" id="UP001596415"/>
    </source>
</evidence>
<dbReference type="Gene3D" id="3.10.50.40">
    <property type="match status" value="1"/>
</dbReference>
<dbReference type="PROSITE" id="PS51257">
    <property type="entry name" value="PROKAR_LIPOPROTEIN"/>
    <property type="match status" value="1"/>
</dbReference>
<comment type="catalytic activity">
    <reaction evidence="1 3 4">
        <text>[protein]-peptidylproline (omega=180) = [protein]-peptidylproline (omega=0)</text>
        <dbReference type="Rhea" id="RHEA:16237"/>
        <dbReference type="Rhea" id="RHEA-COMP:10747"/>
        <dbReference type="Rhea" id="RHEA-COMP:10748"/>
        <dbReference type="ChEBI" id="CHEBI:83833"/>
        <dbReference type="ChEBI" id="CHEBI:83834"/>
        <dbReference type="EC" id="5.2.1.8"/>
    </reaction>
</comment>
<protein>
    <recommendedName>
        <fullName evidence="4">Peptidyl-prolyl cis-trans isomerase</fullName>
        <ecNumber evidence="4">5.2.1.8</ecNumber>
    </recommendedName>
</protein>